<dbReference type="EMBL" id="AP025739">
    <property type="protein sequence ID" value="BDI29324.1"/>
    <property type="molecule type" value="Genomic_DNA"/>
</dbReference>
<name>A0A402D6Q4_9BACT</name>
<proteinExistence type="predicted"/>
<keyword evidence="2" id="KW-1185">Reference proteome</keyword>
<gene>
    <name evidence="1" type="ORF">CCAX7_13750</name>
</gene>
<dbReference type="KEGG" id="ccot:CCAX7_13750"/>
<protein>
    <submittedName>
        <fullName evidence="1">Uncharacterized protein</fullName>
    </submittedName>
</protein>
<dbReference type="RefSeq" id="WP_119325126.1">
    <property type="nucleotide sequence ID" value="NZ_AP025739.1"/>
</dbReference>
<accession>A0A402D6Q4</accession>
<evidence type="ECO:0000313" key="1">
    <source>
        <dbReference type="EMBL" id="BDI29324.1"/>
    </source>
</evidence>
<dbReference type="AlphaFoldDB" id="A0A402D6Q4"/>
<dbReference type="Proteomes" id="UP000287394">
    <property type="component" value="Chromosome"/>
</dbReference>
<dbReference type="OrthoDB" id="3599725at2"/>
<organism evidence="1 2">
    <name type="scientific">Capsulimonas corticalis</name>
    <dbReference type="NCBI Taxonomy" id="2219043"/>
    <lineage>
        <taxon>Bacteria</taxon>
        <taxon>Bacillati</taxon>
        <taxon>Armatimonadota</taxon>
        <taxon>Armatimonadia</taxon>
        <taxon>Capsulimonadales</taxon>
        <taxon>Capsulimonadaceae</taxon>
        <taxon>Capsulimonas</taxon>
    </lineage>
</organism>
<evidence type="ECO:0000313" key="2">
    <source>
        <dbReference type="Proteomes" id="UP000287394"/>
    </source>
</evidence>
<sequence>MSYEERRRQQLTAEYLWRIAEGERQVLFGFPLARLANSVDSLAFVEVMEKYSKDEQIERMRALDRWGMSSAFAVLGETLSRSEDRLARDTRAQVNSISKSNRLYLQEQIVRDNQLLKRGSMATKVVTALKSTLGKNVKKAGGDSRFFTTPIVEWYIDTGIFFGPRIPYRINIEQTIKRWPDEVIPSGDNLLILDMYITEWEISREDEITKIAEAINGVLQYTMEAIPKITAQISDYTPHPIGFNDHIRASLATYNDLTK</sequence>
<reference evidence="1 2" key="1">
    <citation type="journal article" date="2019" name="Int. J. Syst. Evol. Microbiol.">
        <title>Capsulimonas corticalis gen. nov., sp. nov., an aerobic capsulated bacterium, of a novel bacterial order, Capsulimonadales ord. nov., of the class Armatimonadia of the phylum Armatimonadetes.</title>
        <authorList>
            <person name="Li J."/>
            <person name="Kudo C."/>
            <person name="Tonouchi A."/>
        </authorList>
    </citation>
    <scope>NUCLEOTIDE SEQUENCE [LARGE SCALE GENOMIC DNA]</scope>
    <source>
        <strain evidence="1 2">AX-7</strain>
    </source>
</reference>